<dbReference type="Proteomes" id="UP001219518">
    <property type="component" value="Unassembled WGS sequence"/>
</dbReference>
<keyword evidence="3" id="KW-1185">Reference proteome</keyword>
<feature type="compositionally biased region" description="Low complexity" evidence="1">
    <location>
        <begin position="291"/>
        <end position="303"/>
    </location>
</feature>
<dbReference type="AlphaFoldDB" id="A0AAE1LVK1"/>
<sequence>MRGKEAKMLTPKKVDLTIQQTRGKEAKMLTPKKVDLTIQQTRGKEAKMLTPKKVDLIIQHKRKIATATAKKAHQKGEKDRKEATKLQKLSHKQPQKVKPTIKNQITNNNNNLDNNEKYNRNQQQKRARRPQLKTTKHTRKNMHHTNSPDRNNKTDTPIVTKNYATTKDQKPRKSCTNCQEKVKKESQKTRPTNWTLKSHQQNGEETTRLKQPNHKKPKQPKPDINNKCNISQLQKRARRPKAKITKHTRKNQPRKSCKTKQEKTRKENLKTKTTNWNLQSNQQNGTEVTKLKQQNLKQPQKPKLSAKTKLTDNNNNPDHNEKFINSQHQKRAWRPPFKILHITSTNLGLISQQTEVKETMKHKAENRHHLNSSDYNKNIPIYNNNNNSARNKEDNITESSNNNPNKSKEKYDLDLVYNKQLKRAKRPHLKKPTSLPKAPSNLSKWL</sequence>
<evidence type="ECO:0000313" key="3">
    <source>
        <dbReference type="Proteomes" id="UP001219518"/>
    </source>
</evidence>
<organism evidence="2 3">
    <name type="scientific">Frankliniella fusca</name>
    <dbReference type="NCBI Taxonomy" id="407009"/>
    <lineage>
        <taxon>Eukaryota</taxon>
        <taxon>Metazoa</taxon>
        <taxon>Ecdysozoa</taxon>
        <taxon>Arthropoda</taxon>
        <taxon>Hexapoda</taxon>
        <taxon>Insecta</taxon>
        <taxon>Pterygota</taxon>
        <taxon>Neoptera</taxon>
        <taxon>Paraneoptera</taxon>
        <taxon>Thysanoptera</taxon>
        <taxon>Terebrantia</taxon>
        <taxon>Thripoidea</taxon>
        <taxon>Thripidae</taxon>
        <taxon>Frankliniella</taxon>
    </lineage>
</organism>
<feature type="compositionally biased region" description="Basic residues" evidence="1">
    <location>
        <begin position="420"/>
        <end position="431"/>
    </location>
</feature>
<feature type="compositionally biased region" description="Polar residues" evidence="1">
    <location>
        <begin position="189"/>
        <end position="204"/>
    </location>
</feature>
<feature type="compositionally biased region" description="Basic and acidic residues" evidence="1">
    <location>
        <begin position="74"/>
        <end position="85"/>
    </location>
</feature>
<protein>
    <submittedName>
        <fullName evidence="2">Uncharacterized protein</fullName>
    </submittedName>
</protein>
<feature type="compositionally biased region" description="Basic residues" evidence="1">
    <location>
        <begin position="235"/>
        <end position="258"/>
    </location>
</feature>
<gene>
    <name evidence="2" type="ORF">KUF71_017416</name>
</gene>
<feature type="region of interest" description="Disordered" evidence="1">
    <location>
        <begin position="65"/>
        <end position="330"/>
    </location>
</feature>
<feature type="compositionally biased region" description="Basic residues" evidence="1">
    <location>
        <begin position="123"/>
        <end position="143"/>
    </location>
</feature>
<evidence type="ECO:0000313" key="2">
    <source>
        <dbReference type="EMBL" id="KAK3933155.1"/>
    </source>
</evidence>
<feature type="compositionally biased region" description="Low complexity" evidence="1">
    <location>
        <begin position="103"/>
        <end position="113"/>
    </location>
</feature>
<feature type="compositionally biased region" description="Low complexity" evidence="1">
    <location>
        <begin position="376"/>
        <end position="389"/>
    </location>
</feature>
<evidence type="ECO:0000256" key="1">
    <source>
        <dbReference type="SAM" id="MobiDB-lite"/>
    </source>
</evidence>
<feature type="compositionally biased region" description="Basic and acidic residues" evidence="1">
    <location>
        <begin position="259"/>
        <end position="270"/>
    </location>
</feature>
<comment type="caution">
    <text evidence="2">The sequence shown here is derived from an EMBL/GenBank/DDBJ whole genome shotgun (WGS) entry which is preliminary data.</text>
</comment>
<dbReference type="EMBL" id="JAHWGI010001443">
    <property type="protein sequence ID" value="KAK3933155.1"/>
    <property type="molecule type" value="Genomic_DNA"/>
</dbReference>
<reference evidence="2" key="1">
    <citation type="submission" date="2021-07" db="EMBL/GenBank/DDBJ databases">
        <authorList>
            <person name="Catto M.A."/>
            <person name="Jacobson A."/>
            <person name="Kennedy G."/>
            <person name="Labadie P."/>
            <person name="Hunt B.G."/>
            <person name="Srinivasan R."/>
        </authorList>
    </citation>
    <scope>NUCLEOTIDE SEQUENCE</scope>
    <source>
        <strain evidence="2">PL_HMW_Pooled</strain>
        <tissue evidence="2">Head</tissue>
    </source>
</reference>
<proteinExistence type="predicted"/>
<name>A0AAE1LVK1_9NEOP</name>
<feature type="region of interest" description="Disordered" evidence="1">
    <location>
        <begin position="365"/>
        <end position="446"/>
    </location>
</feature>
<feature type="compositionally biased region" description="Polar residues" evidence="1">
    <location>
        <begin position="311"/>
        <end position="327"/>
    </location>
</feature>
<reference evidence="2" key="2">
    <citation type="journal article" date="2023" name="BMC Genomics">
        <title>Pest status, molecular evolution, and epigenetic factors derived from the genome assembly of Frankliniella fusca, a thysanopteran phytovirus vector.</title>
        <authorList>
            <person name="Catto M.A."/>
            <person name="Labadie P.E."/>
            <person name="Jacobson A.L."/>
            <person name="Kennedy G.G."/>
            <person name="Srinivasan R."/>
            <person name="Hunt B.G."/>
        </authorList>
    </citation>
    <scope>NUCLEOTIDE SEQUENCE</scope>
    <source>
        <strain evidence="2">PL_HMW_Pooled</strain>
    </source>
</reference>
<feature type="compositionally biased region" description="Polar residues" evidence="1">
    <location>
        <begin position="154"/>
        <end position="166"/>
    </location>
</feature>
<accession>A0AAE1LVK1</accession>
<feature type="compositionally biased region" description="Polar residues" evidence="1">
    <location>
        <begin position="271"/>
        <end position="287"/>
    </location>
</feature>